<keyword evidence="3" id="KW-1185">Reference proteome</keyword>
<feature type="transmembrane region" description="Helical" evidence="1">
    <location>
        <begin position="213"/>
        <end position="230"/>
    </location>
</feature>
<organism evidence="2 3">
    <name type="scientific">Natranaerobius trueperi</name>
    <dbReference type="NCBI Taxonomy" id="759412"/>
    <lineage>
        <taxon>Bacteria</taxon>
        <taxon>Bacillati</taxon>
        <taxon>Bacillota</taxon>
        <taxon>Clostridia</taxon>
        <taxon>Natranaerobiales</taxon>
        <taxon>Natranaerobiaceae</taxon>
        <taxon>Natranaerobius</taxon>
    </lineage>
</organism>
<dbReference type="OrthoDB" id="2679245at2"/>
<accession>A0A226C086</accession>
<evidence type="ECO:0008006" key="4">
    <source>
        <dbReference type="Google" id="ProtNLM"/>
    </source>
</evidence>
<keyword evidence="1" id="KW-0812">Transmembrane</keyword>
<evidence type="ECO:0000313" key="3">
    <source>
        <dbReference type="Proteomes" id="UP000214588"/>
    </source>
</evidence>
<dbReference type="AlphaFoldDB" id="A0A226C086"/>
<sequence>MIVWSLVGFTAIVIGLSYNLIKVFKTTFQKANITAKNYRNNEIPIAMGVVFPFIYLPSILIYFVMVDRQYTQVISLFSIMSIFTILGFIDDLNIERRKGIIGHIYSFIFQGQITIGFIKASFGILIGGTFSIVLNKGFENIILLDTLLIALSANSINSLDVKPGRATKGALLFGILISLFTLETSILIIYPAIIMLTYYLKGDLKEEYMMGDAGANGIGSFFGGFAVIILPFQQKLVLLTVFIALHILTEFYSLSRIIKRSSILTFFDNLGRQ</sequence>
<evidence type="ECO:0000256" key="1">
    <source>
        <dbReference type="SAM" id="Phobius"/>
    </source>
</evidence>
<proteinExistence type="predicted"/>
<feature type="transmembrane region" description="Helical" evidence="1">
    <location>
        <begin position="237"/>
        <end position="258"/>
    </location>
</feature>
<feature type="transmembrane region" description="Helical" evidence="1">
    <location>
        <begin position="171"/>
        <end position="193"/>
    </location>
</feature>
<comment type="caution">
    <text evidence="2">The sequence shown here is derived from an EMBL/GenBank/DDBJ whole genome shotgun (WGS) entry which is preliminary data.</text>
</comment>
<dbReference type="RefSeq" id="WP_089023294.1">
    <property type="nucleotide sequence ID" value="NZ_NIQC01000009.1"/>
</dbReference>
<keyword evidence="1" id="KW-0472">Membrane</keyword>
<feature type="transmembrane region" description="Helical" evidence="1">
    <location>
        <begin position="45"/>
        <end position="64"/>
    </location>
</feature>
<gene>
    <name evidence="2" type="ORF">CDO51_05440</name>
</gene>
<keyword evidence="1" id="KW-1133">Transmembrane helix</keyword>
<feature type="transmembrane region" description="Helical" evidence="1">
    <location>
        <begin position="70"/>
        <end position="92"/>
    </location>
</feature>
<dbReference type="Proteomes" id="UP000214588">
    <property type="component" value="Unassembled WGS sequence"/>
</dbReference>
<feature type="transmembrane region" description="Helical" evidence="1">
    <location>
        <begin position="113"/>
        <end position="134"/>
    </location>
</feature>
<name>A0A226C086_9FIRM</name>
<feature type="transmembrane region" description="Helical" evidence="1">
    <location>
        <begin position="6"/>
        <end position="24"/>
    </location>
</feature>
<reference evidence="2 3" key="1">
    <citation type="submission" date="2017-06" db="EMBL/GenBank/DDBJ databases">
        <title>Draft Genome Sequence of Natranaerobius trueperi halophilic, alkalithermophilic bacteria from soda lakes.</title>
        <authorList>
            <person name="Zhao B."/>
        </authorList>
    </citation>
    <scope>NUCLEOTIDE SEQUENCE [LARGE SCALE GENOMIC DNA]</scope>
    <source>
        <strain evidence="2 3">DSM 18760</strain>
    </source>
</reference>
<evidence type="ECO:0000313" key="2">
    <source>
        <dbReference type="EMBL" id="OWZ84004.1"/>
    </source>
</evidence>
<dbReference type="EMBL" id="NIQC01000009">
    <property type="protein sequence ID" value="OWZ84004.1"/>
    <property type="molecule type" value="Genomic_DNA"/>
</dbReference>
<protein>
    <recommendedName>
        <fullName evidence="4">UDP-N-acetylmuramyl pentapeptide phosphotransferase</fullName>
    </recommendedName>
</protein>